<dbReference type="Proteomes" id="UP000275199">
    <property type="component" value="Unassembled WGS sequence"/>
</dbReference>
<comment type="caution">
    <text evidence="1">The sequence shown here is derived from an EMBL/GenBank/DDBJ whole genome shotgun (WGS) entry which is preliminary data.</text>
</comment>
<gene>
    <name evidence="1" type="ORF">EF096_15610</name>
</gene>
<organism evidence="1 2">
    <name type="scientific">Pseudomonas neustonica</name>
    <dbReference type="NCBI Taxonomy" id="2487346"/>
    <lineage>
        <taxon>Bacteria</taxon>
        <taxon>Pseudomonadati</taxon>
        <taxon>Pseudomonadota</taxon>
        <taxon>Gammaproteobacteria</taxon>
        <taxon>Pseudomonadales</taxon>
        <taxon>Pseudomonadaceae</taxon>
        <taxon>Pseudomonas</taxon>
    </lineage>
</organism>
<keyword evidence="2" id="KW-1185">Reference proteome</keyword>
<evidence type="ECO:0000313" key="1">
    <source>
        <dbReference type="EMBL" id="ROZ82087.1"/>
    </source>
</evidence>
<sequence>MDGAQTTWELLRVAVPALFIAIGWKVVSADNNARETRKEIRGFLDRTISQVEALCEQAVAYFTCEDDDDAARIASVIDPSLMRLERNLQHLCLKDDNGQVVNAQSVRQSITAHNAYRATPRRVLSCDDPALYEINSRMHDLIQQLEKAYSSSFQR</sequence>
<proteinExistence type="predicted"/>
<reference evidence="1 2" key="1">
    <citation type="submission" date="2018-11" db="EMBL/GenBank/DDBJ databases">
        <authorList>
            <person name="Jang G.I."/>
            <person name="Hwang C.Y."/>
        </authorList>
    </citation>
    <scope>NUCLEOTIDE SEQUENCE [LARGE SCALE GENOMIC DNA]</scope>
    <source>
        <strain evidence="1 2">SSM26</strain>
    </source>
</reference>
<dbReference type="RefSeq" id="WP_123890721.1">
    <property type="nucleotide sequence ID" value="NZ_RKKU01000024.1"/>
</dbReference>
<accession>A0ABX9XEN1</accession>
<protein>
    <submittedName>
        <fullName evidence="1">Uncharacterized protein</fullName>
    </submittedName>
</protein>
<evidence type="ECO:0000313" key="2">
    <source>
        <dbReference type="Proteomes" id="UP000275199"/>
    </source>
</evidence>
<dbReference type="EMBL" id="RKKU01000024">
    <property type="protein sequence ID" value="ROZ82087.1"/>
    <property type="molecule type" value="Genomic_DNA"/>
</dbReference>
<name>A0ABX9XEN1_9PSED</name>